<protein>
    <submittedName>
        <fullName evidence="1">Uncharacterized protein</fullName>
    </submittedName>
</protein>
<organism evidence="1 2">
    <name type="scientific">Novosphingobium humi</name>
    <dbReference type="NCBI Taxonomy" id="2282397"/>
    <lineage>
        <taxon>Bacteria</taxon>
        <taxon>Pseudomonadati</taxon>
        <taxon>Pseudomonadota</taxon>
        <taxon>Alphaproteobacteria</taxon>
        <taxon>Sphingomonadales</taxon>
        <taxon>Sphingomonadaceae</taxon>
        <taxon>Novosphingobium</taxon>
    </lineage>
</organism>
<gene>
    <name evidence="1" type="ORF">PQ457_06805</name>
</gene>
<sequence length="189" mass="20467">MPWPAPDDIVTSQLLLGLFETQLRADGATDAGARVFQPADWPTVRGQMPIIKLRILRERRQSQGRSGPPQYTTTALIRVIGEVEAYASEDNAGAAAAEAACWLLKRQIEVAIVNSHDLFMRIQQIASIDSGLVISAEGATHIAAIVMDFVIEFFEDADSFAPIAADDMAEVDLTAANHPPLSAQFPLNP</sequence>
<reference evidence="1 2" key="1">
    <citation type="submission" date="2023-02" db="EMBL/GenBank/DDBJ databases">
        <title>Genome sequence of Novosphingobium humi KACC 19094.</title>
        <authorList>
            <person name="Kim S."/>
            <person name="Heo J."/>
            <person name="Kwon S.-W."/>
        </authorList>
    </citation>
    <scope>NUCLEOTIDE SEQUENCE [LARGE SCALE GENOMIC DNA]</scope>
    <source>
        <strain evidence="1 2">KACC 19094</strain>
    </source>
</reference>
<dbReference type="RefSeq" id="WP_273618977.1">
    <property type="nucleotide sequence ID" value="NZ_CP117417.1"/>
</dbReference>
<evidence type="ECO:0000313" key="1">
    <source>
        <dbReference type="EMBL" id="WCT78667.1"/>
    </source>
</evidence>
<proteinExistence type="predicted"/>
<evidence type="ECO:0000313" key="2">
    <source>
        <dbReference type="Proteomes" id="UP001218231"/>
    </source>
</evidence>
<accession>A0ABY7TZH1</accession>
<name>A0ABY7TZH1_9SPHN</name>
<dbReference type="EMBL" id="CP117417">
    <property type="protein sequence ID" value="WCT78667.1"/>
    <property type="molecule type" value="Genomic_DNA"/>
</dbReference>
<keyword evidence="2" id="KW-1185">Reference proteome</keyword>
<dbReference type="Proteomes" id="UP001218231">
    <property type="component" value="Chromosome"/>
</dbReference>